<comment type="caution">
    <text evidence="2">The sequence shown here is derived from an EMBL/GenBank/DDBJ whole genome shotgun (WGS) entry which is preliminary data.</text>
</comment>
<proteinExistence type="inferred from homology"/>
<dbReference type="Proteomes" id="UP000029015">
    <property type="component" value="Unassembled WGS sequence"/>
</dbReference>
<dbReference type="FunFam" id="3.30.1330.40:FF:000001">
    <property type="entry name" value="L-PSP family endoribonuclease"/>
    <property type="match status" value="1"/>
</dbReference>
<dbReference type="PANTHER" id="PTHR11803">
    <property type="entry name" value="2-IMINOBUTANOATE/2-IMINOPROPANOATE DEAMINASE RIDA"/>
    <property type="match status" value="1"/>
</dbReference>
<dbReference type="AlphaFoldDB" id="A0A086YYH0"/>
<comment type="similarity">
    <text evidence="1">Belongs to the RutC family.</text>
</comment>
<dbReference type="CDD" id="cd00448">
    <property type="entry name" value="YjgF_YER057c_UK114_family"/>
    <property type="match status" value="1"/>
</dbReference>
<gene>
    <name evidence="2" type="ORF">BACT_0150</name>
</gene>
<evidence type="ECO:0000256" key="1">
    <source>
        <dbReference type="ARBA" id="ARBA00010552"/>
    </source>
</evidence>
<dbReference type="EMBL" id="JGYK01000002">
    <property type="protein sequence ID" value="KFI39320.1"/>
    <property type="molecule type" value="Genomic_DNA"/>
</dbReference>
<dbReference type="GO" id="GO:0019239">
    <property type="term" value="F:deaminase activity"/>
    <property type="evidence" value="ECO:0007669"/>
    <property type="project" value="TreeGrafter"/>
</dbReference>
<organism evidence="2 3">
    <name type="scientific">Bifidobacterium actinocoloniiforme DSM 22766</name>
    <dbReference type="NCBI Taxonomy" id="1437605"/>
    <lineage>
        <taxon>Bacteria</taxon>
        <taxon>Bacillati</taxon>
        <taxon>Actinomycetota</taxon>
        <taxon>Actinomycetes</taxon>
        <taxon>Bifidobacteriales</taxon>
        <taxon>Bifidobacteriaceae</taxon>
        <taxon>Bifidobacterium</taxon>
    </lineage>
</organism>
<evidence type="ECO:0000313" key="2">
    <source>
        <dbReference type="EMBL" id="KFI39320.1"/>
    </source>
</evidence>
<protein>
    <submittedName>
        <fullName evidence="2">Endoribonuclease L-PSP</fullName>
    </submittedName>
</protein>
<dbReference type="InterPro" id="IPR006056">
    <property type="entry name" value="RidA"/>
</dbReference>
<dbReference type="eggNOG" id="COG0251">
    <property type="taxonomic scope" value="Bacteria"/>
</dbReference>
<evidence type="ECO:0000313" key="3">
    <source>
        <dbReference type="Proteomes" id="UP000029015"/>
    </source>
</evidence>
<name>A0A086YYH0_9BIFI</name>
<dbReference type="Gene3D" id="3.30.1330.40">
    <property type="entry name" value="RutC-like"/>
    <property type="match status" value="1"/>
</dbReference>
<accession>A0A086YYH0</accession>
<reference evidence="2 3" key="1">
    <citation type="submission" date="2014-03" db="EMBL/GenBank/DDBJ databases">
        <title>Genomics of Bifidobacteria.</title>
        <authorList>
            <person name="Ventura M."/>
            <person name="Milani C."/>
            <person name="Lugli G.A."/>
        </authorList>
    </citation>
    <scope>NUCLEOTIDE SEQUENCE [LARGE SCALE GENOMIC DNA]</scope>
    <source>
        <strain evidence="2 3">DSM 22766</strain>
    </source>
</reference>
<keyword evidence="3" id="KW-1185">Reference proteome</keyword>
<dbReference type="Pfam" id="PF01042">
    <property type="entry name" value="Ribonuc_L-PSP"/>
    <property type="match status" value="1"/>
</dbReference>
<dbReference type="NCBIfam" id="TIGR00004">
    <property type="entry name" value="Rid family detoxifying hydrolase"/>
    <property type="match status" value="1"/>
</dbReference>
<sequence length="125" mass="13618">MFLVKKLPEAIGPYSSYRTQGRFLITSGQLPLNPETNRIEATSVHDQALQSLANIGAILSNEGLEWSDVIKLTVFMDDLSVFSEVNEAFSQALKEPFPARTAIEVSALPMQSHIEIEAIALGGQG</sequence>
<dbReference type="PANTHER" id="PTHR11803:SF58">
    <property type="entry name" value="PROTEIN HMF1-RELATED"/>
    <property type="match status" value="1"/>
</dbReference>
<dbReference type="SUPFAM" id="SSF55298">
    <property type="entry name" value="YjgF-like"/>
    <property type="match status" value="1"/>
</dbReference>
<dbReference type="GO" id="GO:0005829">
    <property type="term" value="C:cytosol"/>
    <property type="evidence" value="ECO:0007669"/>
    <property type="project" value="TreeGrafter"/>
</dbReference>
<dbReference type="STRING" id="1437605.AB656_06585"/>
<dbReference type="InterPro" id="IPR035959">
    <property type="entry name" value="RutC-like_sf"/>
</dbReference>
<dbReference type="InterPro" id="IPR006175">
    <property type="entry name" value="YjgF/YER057c/UK114"/>
</dbReference>